<evidence type="ECO:0000256" key="4">
    <source>
        <dbReference type="ARBA" id="ARBA00011187"/>
    </source>
</evidence>
<evidence type="ECO:0000256" key="2">
    <source>
        <dbReference type="ARBA" id="ARBA00004604"/>
    </source>
</evidence>
<dbReference type="PANTHER" id="PTHR13243">
    <property type="entry name" value="HSPC111 PROTEIN-RELATED"/>
    <property type="match status" value="1"/>
</dbReference>
<comment type="subunit">
    <text evidence="4">Component of the pre-66S ribosomal particle.</text>
</comment>
<reference evidence="9" key="1">
    <citation type="journal article" date="2023" name="Mol. Phylogenet. Evol.">
        <title>Genome-scale phylogeny and comparative genomics of the fungal order Sordariales.</title>
        <authorList>
            <person name="Hensen N."/>
            <person name="Bonometti L."/>
            <person name="Westerberg I."/>
            <person name="Brannstrom I.O."/>
            <person name="Guillou S."/>
            <person name="Cros-Aarteil S."/>
            <person name="Calhoun S."/>
            <person name="Haridas S."/>
            <person name="Kuo A."/>
            <person name="Mondo S."/>
            <person name="Pangilinan J."/>
            <person name="Riley R."/>
            <person name="LaButti K."/>
            <person name="Andreopoulos B."/>
            <person name="Lipzen A."/>
            <person name="Chen C."/>
            <person name="Yan M."/>
            <person name="Daum C."/>
            <person name="Ng V."/>
            <person name="Clum A."/>
            <person name="Steindorff A."/>
            <person name="Ohm R.A."/>
            <person name="Martin F."/>
            <person name="Silar P."/>
            <person name="Natvig D.O."/>
            <person name="Lalanne C."/>
            <person name="Gautier V."/>
            <person name="Ament-Velasquez S.L."/>
            <person name="Kruys A."/>
            <person name="Hutchinson M.I."/>
            <person name="Powell A.J."/>
            <person name="Barry K."/>
            <person name="Miller A.N."/>
            <person name="Grigoriev I.V."/>
            <person name="Debuchy R."/>
            <person name="Gladieux P."/>
            <person name="Hiltunen Thoren M."/>
            <person name="Johannesson H."/>
        </authorList>
    </citation>
    <scope>NUCLEOTIDE SEQUENCE</scope>
    <source>
        <strain evidence="9">CBS 315.58</strain>
    </source>
</reference>
<protein>
    <recommendedName>
        <fullName evidence="5">Nucleolar protein 16</fullName>
    </recommendedName>
</protein>
<organism evidence="9 10">
    <name type="scientific">Triangularia verruculosa</name>
    <dbReference type="NCBI Taxonomy" id="2587418"/>
    <lineage>
        <taxon>Eukaryota</taxon>
        <taxon>Fungi</taxon>
        <taxon>Dikarya</taxon>
        <taxon>Ascomycota</taxon>
        <taxon>Pezizomycotina</taxon>
        <taxon>Sordariomycetes</taxon>
        <taxon>Sordariomycetidae</taxon>
        <taxon>Sordariales</taxon>
        <taxon>Podosporaceae</taxon>
        <taxon>Triangularia</taxon>
    </lineage>
</organism>
<evidence type="ECO:0000256" key="8">
    <source>
        <dbReference type="SAM" id="MobiDB-lite"/>
    </source>
</evidence>
<accession>A0AAN6XCR5</accession>
<dbReference type="AlphaFoldDB" id="A0AAN6XCR5"/>
<name>A0AAN6XCR5_9PEZI</name>
<evidence type="ECO:0000256" key="5">
    <source>
        <dbReference type="ARBA" id="ARBA00015522"/>
    </source>
</evidence>
<sequence length="222" mass="25272">MGRELQKRKARSSRSKVKMPNRPKKALNPLGNSIIAKNWDKKQTLSQNYTRFGLVAKLGKTTGGTAPSDRSKLRTDVQDPLAVQSYSNSGSLRVREVKVERDPETGKIIRILKDTNPLNDPLNDLESGDEEEPTAKKEYEEWSGLAGETYEKSEVLKALEREANREVEAKPRHQSDREREWLQRLVDRHGEDIAAMARDMKLNPMQQTPGDLKRRLKKAGLI</sequence>
<feature type="region of interest" description="Disordered" evidence="8">
    <location>
        <begin position="1"/>
        <end position="30"/>
    </location>
</feature>
<feature type="region of interest" description="Disordered" evidence="8">
    <location>
        <begin position="116"/>
        <end position="135"/>
    </location>
</feature>
<keyword evidence="7" id="KW-0687">Ribonucleoprotein</keyword>
<feature type="compositionally biased region" description="Basic residues" evidence="8">
    <location>
        <begin position="8"/>
        <end position="25"/>
    </location>
</feature>
<comment type="similarity">
    <text evidence="3">Belongs to the NOP16 family.</text>
</comment>
<dbReference type="PANTHER" id="PTHR13243:SF1">
    <property type="entry name" value="NUCLEOLAR PROTEIN 16"/>
    <property type="match status" value="1"/>
</dbReference>
<evidence type="ECO:0000313" key="9">
    <source>
        <dbReference type="EMBL" id="KAK4196217.1"/>
    </source>
</evidence>
<evidence type="ECO:0000256" key="7">
    <source>
        <dbReference type="ARBA" id="ARBA00023274"/>
    </source>
</evidence>
<evidence type="ECO:0000313" key="10">
    <source>
        <dbReference type="Proteomes" id="UP001303160"/>
    </source>
</evidence>
<feature type="region of interest" description="Disordered" evidence="8">
    <location>
        <begin position="59"/>
        <end position="84"/>
    </location>
</feature>
<comment type="function">
    <text evidence="1">Involved in the biogenesis of the 60S ribosomal subunit.</text>
</comment>
<reference evidence="9" key="2">
    <citation type="submission" date="2023-05" db="EMBL/GenBank/DDBJ databases">
        <authorList>
            <consortium name="Lawrence Berkeley National Laboratory"/>
            <person name="Steindorff A."/>
            <person name="Hensen N."/>
            <person name="Bonometti L."/>
            <person name="Westerberg I."/>
            <person name="Brannstrom I.O."/>
            <person name="Guillou S."/>
            <person name="Cros-Aarteil S."/>
            <person name="Calhoun S."/>
            <person name="Haridas S."/>
            <person name="Kuo A."/>
            <person name="Mondo S."/>
            <person name="Pangilinan J."/>
            <person name="Riley R."/>
            <person name="Labutti K."/>
            <person name="Andreopoulos B."/>
            <person name="Lipzen A."/>
            <person name="Chen C."/>
            <person name="Yanf M."/>
            <person name="Daum C."/>
            <person name="Ng V."/>
            <person name="Clum A."/>
            <person name="Ohm R."/>
            <person name="Martin F."/>
            <person name="Silar P."/>
            <person name="Natvig D."/>
            <person name="Lalanne C."/>
            <person name="Gautier V."/>
            <person name="Ament-Velasquez S.L."/>
            <person name="Kruys A."/>
            <person name="Hutchinson M.I."/>
            <person name="Powell A.J."/>
            <person name="Barry K."/>
            <person name="Miller A.N."/>
            <person name="Grigoriev I.V."/>
            <person name="Debuchy R."/>
            <person name="Gladieux P."/>
            <person name="Thoren M.H."/>
            <person name="Johannesson H."/>
        </authorList>
    </citation>
    <scope>NUCLEOTIDE SEQUENCE</scope>
    <source>
        <strain evidence="9">CBS 315.58</strain>
    </source>
</reference>
<keyword evidence="10" id="KW-1185">Reference proteome</keyword>
<dbReference type="InterPro" id="IPR019002">
    <property type="entry name" value="Ribosome_biogenesis_Nop16"/>
</dbReference>
<comment type="caution">
    <text evidence="9">The sequence shown here is derived from an EMBL/GenBank/DDBJ whole genome shotgun (WGS) entry which is preliminary data.</text>
</comment>
<keyword evidence="6" id="KW-0539">Nucleus</keyword>
<dbReference type="GO" id="GO:1990904">
    <property type="term" value="C:ribonucleoprotein complex"/>
    <property type="evidence" value="ECO:0007669"/>
    <property type="project" value="UniProtKB-KW"/>
</dbReference>
<dbReference type="Proteomes" id="UP001303160">
    <property type="component" value="Unassembled WGS sequence"/>
</dbReference>
<evidence type="ECO:0000256" key="6">
    <source>
        <dbReference type="ARBA" id="ARBA00023242"/>
    </source>
</evidence>
<dbReference type="GO" id="GO:0042273">
    <property type="term" value="P:ribosomal large subunit biogenesis"/>
    <property type="evidence" value="ECO:0007669"/>
    <property type="project" value="TreeGrafter"/>
</dbReference>
<proteinExistence type="inferred from homology"/>
<dbReference type="GO" id="GO:0005730">
    <property type="term" value="C:nucleolus"/>
    <property type="evidence" value="ECO:0007669"/>
    <property type="project" value="UniProtKB-SubCell"/>
</dbReference>
<dbReference type="Pfam" id="PF09420">
    <property type="entry name" value="Nop16"/>
    <property type="match status" value="1"/>
</dbReference>
<evidence type="ECO:0000256" key="3">
    <source>
        <dbReference type="ARBA" id="ARBA00008479"/>
    </source>
</evidence>
<dbReference type="EMBL" id="MU863990">
    <property type="protein sequence ID" value="KAK4196217.1"/>
    <property type="molecule type" value="Genomic_DNA"/>
</dbReference>
<comment type="subcellular location">
    <subcellularLocation>
        <location evidence="2">Nucleus</location>
        <location evidence="2">Nucleolus</location>
    </subcellularLocation>
</comment>
<gene>
    <name evidence="9" type="ORF">QBC40DRAFT_10990</name>
</gene>
<evidence type="ECO:0000256" key="1">
    <source>
        <dbReference type="ARBA" id="ARBA00002889"/>
    </source>
</evidence>